<sequence>MSITYTTVTSEEELQQILTLQQNNLPISISKSEKEIEGFLTVQHDLEILKKMNTLQPHVIAKDGNKVVGYALCMLKDFKEDIEILKPMFTQIEAHLDAHISYFVMGQICIDKAYRKQGIFRGLYQTIKKESQQNYSLLITEVASNNLRSLQAHYAIGFKTLITHKSDGVEWHLIHWNWE</sequence>
<evidence type="ECO:0000313" key="2">
    <source>
        <dbReference type="EMBL" id="TSE10122.1"/>
    </source>
</evidence>
<dbReference type="GO" id="GO:0016747">
    <property type="term" value="F:acyltransferase activity, transferring groups other than amino-acyl groups"/>
    <property type="evidence" value="ECO:0007669"/>
    <property type="project" value="InterPro"/>
</dbReference>
<gene>
    <name evidence="2" type="ORF">FOF46_06240</name>
</gene>
<dbReference type="PROSITE" id="PS51186">
    <property type="entry name" value="GNAT"/>
    <property type="match status" value="1"/>
</dbReference>
<dbReference type="AlphaFoldDB" id="A0A554VP13"/>
<evidence type="ECO:0000259" key="1">
    <source>
        <dbReference type="PROSITE" id="PS51186"/>
    </source>
</evidence>
<dbReference type="Proteomes" id="UP000318833">
    <property type="component" value="Unassembled WGS sequence"/>
</dbReference>
<dbReference type="InterPro" id="IPR000182">
    <property type="entry name" value="GNAT_dom"/>
</dbReference>
<dbReference type="Pfam" id="PF00583">
    <property type="entry name" value="Acetyltransf_1"/>
    <property type="match status" value="1"/>
</dbReference>
<organism evidence="2 3">
    <name type="scientific">Aquimarina algiphila</name>
    <dbReference type="NCBI Taxonomy" id="2047982"/>
    <lineage>
        <taxon>Bacteria</taxon>
        <taxon>Pseudomonadati</taxon>
        <taxon>Bacteroidota</taxon>
        <taxon>Flavobacteriia</taxon>
        <taxon>Flavobacteriales</taxon>
        <taxon>Flavobacteriaceae</taxon>
        <taxon>Aquimarina</taxon>
    </lineage>
</organism>
<dbReference type="InterPro" id="IPR016181">
    <property type="entry name" value="Acyl_CoA_acyltransferase"/>
</dbReference>
<comment type="caution">
    <text evidence="2">The sequence shown here is derived from an EMBL/GenBank/DDBJ whole genome shotgun (WGS) entry which is preliminary data.</text>
</comment>
<dbReference type="RefSeq" id="WP_109435049.1">
    <property type="nucleotide sequence ID" value="NZ_CANMIK010000009.1"/>
</dbReference>
<feature type="domain" description="N-acetyltransferase" evidence="1">
    <location>
        <begin position="3"/>
        <end position="179"/>
    </location>
</feature>
<keyword evidence="2" id="KW-0808">Transferase</keyword>
<dbReference type="OrthoDB" id="5109343at2"/>
<protein>
    <submittedName>
        <fullName evidence="2">GNAT family N-acetyltransferase</fullName>
    </submittedName>
</protein>
<proteinExistence type="predicted"/>
<keyword evidence="3" id="KW-1185">Reference proteome</keyword>
<dbReference type="EMBL" id="VLNR01000009">
    <property type="protein sequence ID" value="TSE10122.1"/>
    <property type="molecule type" value="Genomic_DNA"/>
</dbReference>
<dbReference type="Gene3D" id="3.40.630.30">
    <property type="match status" value="1"/>
</dbReference>
<accession>A0A554VP13</accession>
<evidence type="ECO:0000313" key="3">
    <source>
        <dbReference type="Proteomes" id="UP000318833"/>
    </source>
</evidence>
<name>A0A554VP13_9FLAO</name>
<dbReference type="SUPFAM" id="SSF55729">
    <property type="entry name" value="Acyl-CoA N-acyltransferases (Nat)"/>
    <property type="match status" value="1"/>
</dbReference>
<reference evidence="2 3" key="1">
    <citation type="submission" date="2019-07" db="EMBL/GenBank/DDBJ databases">
        <title>The draft genome sequence of Aquimarina algiphila M91.</title>
        <authorList>
            <person name="Meng X."/>
        </authorList>
    </citation>
    <scope>NUCLEOTIDE SEQUENCE [LARGE SCALE GENOMIC DNA]</scope>
    <source>
        <strain evidence="2 3">M91</strain>
    </source>
</reference>